<sequence length="81" mass="9299">MPEVYPIPNQEARTSSDVSIKKWVSTFGVPIEIQSDQGRNFETTLFSKMWKTLGMNKTTKTTPLHPQSNSQWLTVLLFIIQ</sequence>
<dbReference type="GO" id="GO:0003676">
    <property type="term" value="F:nucleic acid binding"/>
    <property type="evidence" value="ECO:0007669"/>
    <property type="project" value="InterPro"/>
</dbReference>
<dbReference type="InterPro" id="IPR050951">
    <property type="entry name" value="Retrovirus_Pol_polyprotein"/>
</dbReference>
<proteinExistence type="predicted"/>
<evidence type="ECO:0000313" key="1">
    <source>
        <dbReference type="EnsemblMetazoa" id="MESCA007709-PA"/>
    </source>
</evidence>
<dbReference type="SUPFAM" id="SSF53098">
    <property type="entry name" value="Ribonuclease H-like"/>
    <property type="match status" value="1"/>
</dbReference>
<dbReference type="OMA" id="REMCHIL"/>
<protein>
    <recommendedName>
        <fullName evidence="3">Integrase catalytic domain-containing protein</fullName>
    </recommendedName>
</protein>
<reference evidence="2" key="1">
    <citation type="submission" date="2013-02" db="EMBL/GenBank/DDBJ databases">
        <authorList>
            <person name="Hughes D."/>
        </authorList>
    </citation>
    <scope>NUCLEOTIDE SEQUENCE</scope>
    <source>
        <strain>Durham</strain>
        <strain evidence="2">NC isolate 2 -- Noor lab</strain>
    </source>
</reference>
<dbReference type="EnsemblMetazoa" id="MESCA007709-RA">
    <property type="protein sequence ID" value="MESCA007709-PA"/>
    <property type="gene ID" value="MESCA007709"/>
</dbReference>
<accession>T1GVB7</accession>
<dbReference type="InterPro" id="IPR012337">
    <property type="entry name" value="RNaseH-like_sf"/>
</dbReference>
<name>T1GVB7_MEGSC</name>
<dbReference type="STRING" id="36166.T1GVB7"/>
<reference evidence="1" key="2">
    <citation type="submission" date="2015-06" db="UniProtKB">
        <authorList>
            <consortium name="EnsemblMetazoa"/>
        </authorList>
    </citation>
    <scope>IDENTIFICATION</scope>
</reference>
<dbReference type="AlphaFoldDB" id="T1GVB7"/>
<dbReference type="Gene3D" id="3.30.420.10">
    <property type="entry name" value="Ribonuclease H-like superfamily/Ribonuclease H"/>
    <property type="match status" value="1"/>
</dbReference>
<dbReference type="Proteomes" id="UP000015102">
    <property type="component" value="Unassembled WGS sequence"/>
</dbReference>
<dbReference type="EMBL" id="CAQQ02183160">
    <property type="status" value="NOT_ANNOTATED_CDS"/>
    <property type="molecule type" value="Genomic_DNA"/>
</dbReference>
<dbReference type="PANTHER" id="PTHR37984">
    <property type="entry name" value="PROTEIN CBG26694"/>
    <property type="match status" value="1"/>
</dbReference>
<dbReference type="InterPro" id="IPR036397">
    <property type="entry name" value="RNaseH_sf"/>
</dbReference>
<organism evidence="1 2">
    <name type="scientific">Megaselia scalaris</name>
    <name type="common">Humpbacked fly</name>
    <name type="synonym">Phora scalaris</name>
    <dbReference type="NCBI Taxonomy" id="36166"/>
    <lineage>
        <taxon>Eukaryota</taxon>
        <taxon>Metazoa</taxon>
        <taxon>Ecdysozoa</taxon>
        <taxon>Arthropoda</taxon>
        <taxon>Hexapoda</taxon>
        <taxon>Insecta</taxon>
        <taxon>Pterygota</taxon>
        <taxon>Neoptera</taxon>
        <taxon>Endopterygota</taxon>
        <taxon>Diptera</taxon>
        <taxon>Brachycera</taxon>
        <taxon>Muscomorpha</taxon>
        <taxon>Platypezoidea</taxon>
        <taxon>Phoridae</taxon>
        <taxon>Megaseliini</taxon>
        <taxon>Megaselia</taxon>
    </lineage>
</organism>
<keyword evidence="2" id="KW-1185">Reference proteome</keyword>
<evidence type="ECO:0008006" key="3">
    <source>
        <dbReference type="Google" id="ProtNLM"/>
    </source>
</evidence>
<dbReference type="HOGENOM" id="CLU_2580683_0_0_1"/>
<evidence type="ECO:0000313" key="2">
    <source>
        <dbReference type="Proteomes" id="UP000015102"/>
    </source>
</evidence>
<dbReference type="PANTHER" id="PTHR37984:SF15">
    <property type="entry name" value="INTEGRASE CATALYTIC DOMAIN-CONTAINING PROTEIN"/>
    <property type="match status" value="1"/>
</dbReference>